<dbReference type="InterPro" id="IPR018170">
    <property type="entry name" value="Aldo/ket_reductase_CS"/>
</dbReference>
<dbReference type="Proteomes" id="UP000054359">
    <property type="component" value="Unassembled WGS sequence"/>
</dbReference>
<name>A0A087T9G7_STEMI</name>
<evidence type="ECO:0000259" key="1">
    <source>
        <dbReference type="Pfam" id="PF00248"/>
    </source>
</evidence>
<dbReference type="PANTHER" id="PTHR11732">
    <property type="entry name" value="ALDO/KETO REDUCTASE"/>
    <property type="match status" value="1"/>
</dbReference>
<evidence type="ECO:0000313" key="3">
    <source>
        <dbReference type="Proteomes" id="UP000054359"/>
    </source>
</evidence>
<dbReference type="OrthoDB" id="416253at2759"/>
<dbReference type="STRING" id="407821.A0A087T9G7"/>
<dbReference type="Pfam" id="PF00248">
    <property type="entry name" value="Aldo_ket_red"/>
    <property type="match status" value="1"/>
</dbReference>
<keyword evidence="3" id="KW-1185">Reference proteome</keyword>
<evidence type="ECO:0000313" key="2">
    <source>
        <dbReference type="EMBL" id="KFM61756.1"/>
    </source>
</evidence>
<dbReference type="EMBL" id="KK114134">
    <property type="protein sequence ID" value="KFM61756.1"/>
    <property type="molecule type" value="Genomic_DNA"/>
</dbReference>
<feature type="domain" description="NADP-dependent oxidoreductase" evidence="1">
    <location>
        <begin position="11"/>
        <end position="58"/>
    </location>
</feature>
<reference evidence="2 3" key="1">
    <citation type="submission" date="2013-11" db="EMBL/GenBank/DDBJ databases">
        <title>Genome sequencing of Stegodyphus mimosarum.</title>
        <authorList>
            <person name="Bechsgaard J."/>
        </authorList>
    </citation>
    <scope>NUCLEOTIDE SEQUENCE [LARGE SCALE GENOMIC DNA]</scope>
</reference>
<dbReference type="InterPro" id="IPR036812">
    <property type="entry name" value="NAD(P)_OxRdtase_dom_sf"/>
</dbReference>
<dbReference type="GO" id="GO:0016491">
    <property type="term" value="F:oxidoreductase activity"/>
    <property type="evidence" value="ECO:0007669"/>
    <property type="project" value="InterPro"/>
</dbReference>
<dbReference type="AlphaFoldDB" id="A0A087T9G7"/>
<dbReference type="InterPro" id="IPR020471">
    <property type="entry name" value="AKR"/>
</dbReference>
<dbReference type="PROSITE" id="PS00062">
    <property type="entry name" value="ALDOKETO_REDUCTASE_2"/>
    <property type="match status" value="1"/>
</dbReference>
<dbReference type="InterPro" id="IPR023210">
    <property type="entry name" value="NADP_OxRdtase_dom"/>
</dbReference>
<protein>
    <submittedName>
        <fullName evidence="2">Alcohol dehydrogenase [NADP(+)]</fullName>
    </submittedName>
</protein>
<organism evidence="2 3">
    <name type="scientific">Stegodyphus mimosarum</name>
    <name type="common">African social velvet spider</name>
    <dbReference type="NCBI Taxonomy" id="407821"/>
    <lineage>
        <taxon>Eukaryota</taxon>
        <taxon>Metazoa</taxon>
        <taxon>Ecdysozoa</taxon>
        <taxon>Arthropoda</taxon>
        <taxon>Chelicerata</taxon>
        <taxon>Arachnida</taxon>
        <taxon>Araneae</taxon>
        <taxon>Araneomorphae</taxon>
        <taxon>Entelegynae</taxon>
        <taxon>Eresoidea</taxon>
        <taxon>Eresidae</taxon>
        <taxon>Stegodyphus</taxon>
    </lineage>
</organism>
<dbReference type="Gene3D" id="3.20.20.100">
    <property type="entry name" value="NADP-dependent oxidoreductase domain"/>
    <property type="match status" value="1"/>
</dbReference>
<feature type="non-terminal residue" evidence="2">
    <location>
        <position position="59"/>
    </location>
</feature>
<dbReference type="SUPFAM" id="SSF51430">
    <property type="entry name" value="NAD(P)-linked oxidoreductase"/>
    <property type="match status" value="1"/>
</dbReference>
<proteinExistence type="predicted"/>
<gene>
    <name evidence="2" type="ORF">X975_17115</name>
</gene>
<sequence length="59" mass="6746">MVIRDGDYAYDKTVDLVETWKAMEKLVDKGLVRSIGISNFNSKQIQRVYDSARIKPAVL</sequence>
<accession>A0A087T9G7</accession>